<accession>A0A1H6XAV6</accession>
<dbReference type="AlphaFoldDB" id="A0A1H6XAV6"/>
<protein>
    <submittedName>
        <fullName evidence="1">Cob(I)alamin adenosyltransferase</fullName>
    </submittedName>
</protein>
<reference evidence="1 2" key="1">
    <citation type="submission" date="2016-10" db="EMBL/GenBank/DDBJ databases">
        <authorList>
            <person name="de Groot N.N."/>
        </authorList>
    </citation>
    <scope>NUCLEOTIDE SEQUENCE [LARGE SCALE GENOMIC DNA]</scope>
    <source>
        <strain evidence="1 2">DSM 2179</strain>
    </source>
</reference>
<organism evidence="1 2">
    <name type="scientific">Propionispira arboris</name>
    <dbReference type="NCBI Taxonomy" id="84035"/>
    <lineage>
        <taxon>Bacteria</taxon>
        <taxon>Bacillati</taxon>
        <taxon>Bacillota</taxon>
        <taxon>Negativicutes</taxon>
        <taxon>Selenomonadales</taxon>
        <taxon>Selenomonadaceae</taxon>
        <taxon>Propionispira</taxon>
    </lineage>
</organism>
<dbReference type="STRING" id="84035.SAMN05660742_10540"/>
<dbReference type="Proteomes" id="UP000199662">
    <property type="component" value="Unassembled WGS sequence"/>
</dbReference>
<dbReference type="Pfam" id="PF02572">
    <property type="entry name" value="CobA_CobO_BtuR"/>
    <property type="match status" value="1"/>
</dbReference>
<dbReference type="SUPFAM" id="SSF52540">
    <property type="entry name" value="P-loop containing nucleoside triphosphate hydrolases"/>
    <property type="match status" value="1"/>
</dbReference>
<dbReference type="EMBL" id="FNZK01000005">
    <property type="protein sequence ID" value="SEJ26301.1"/>
    <property type="molecule type" value="Genomic_DNA"/>
</dbReference>
<dbReference type="CDD" id="cd00561">
    <property type="entry name" value="CobA_ACA"/>
    <property type="match status" value="1"/>
</dbReference>
<dbReference type="PANTHER" id="PTHR46638:SF1">
    <property type="entry name" value="CORRINOID ADENOSYLTRANSFERASE"/>
    <property type="match status" value="1"/>
</dbReference>
<proteinExistence type="predicted"/>
<dbReference type="InterPro" id="IPR003724">
    <property type="entry name" value="CblAdoTrfase_CobA"/>
</dbReference>
<dbReference type="GO" id="GO:0009236">
    <property type="term" value="P:cobalamin biosynthetic process"/>
    <property type="evidence" value="ECO:0007669"/>
    <property type="project" value="InterPro"/>
</dbReference>
<dbReference type="RefSeq" id="WP_091830182.1">
    <property type="nucleotide sequence ID" value="NZ_FNZK01000005.1"/>
</dbReference>
<keyword evidence="1" id="KW-0808">Transferase</keyword>
<name>A0A1H6XAV6_9FIRM</name>
<dbReference type="NCBIfam" id="TIGR00708">
    <property type="entry name" value="cobA"/>
    <property type="match status" value="1"/>
</dbReference>
<keyword evidence="2" id="KW-1185">Reference proteome</keyword>
<gene>
    <name evidence="1" type="ORF">SAMN05660742_10540</name>
</gene>
<evidence type="ECO:0000313" key="1">
    <source>
        <dbReference type="EMBL" id="SEJ26301.1"/>
    </source>
</evidence>
<dbReference type="GO" id="GO:0005524">
    <property type="term" value="F:ATP binding"/>
    <property type="evidence" value="ECO:0007669"/>
    <property type="project" value="InterPro"/>
</dbReference>
<dbReference type="InterPro" id="IPR027417">
    <property type="entry name" value="P-loop_NTPase"/>
</dbReference>
<dbReference type="GO" id="GO:0008817">
    <property type="term" value="F:corrinoid adenosyltransferase activity"/>
    <property type="evidence" value="ECO:0007669"/>
    <property type="project" value="InterPro"/>
</dbReference>
<dbReference type="PIRSF" id="PIRSF015617">
    <property type="entry name" value="Adensltrnsf_CobA"/>
    <property type="match status" value="1"/>
</dbReference>
<sequence>MKTQTGLLIVHTGNGKGKTTAALGLAVRAWGQGLKILILQFIKGGWKYGELKALEKFSPELEIRPMGEGFTQKANNEEKEQHRAAAQATLAAAKTAIQSGAWDMVILDEINYAVKFDLIDLEDVIAMLDCKPESLHLVLTGRDARQEIMDRADLVTEMKEIKHPYQQGIKAQAGIEF</sequence>
<dbReference type="Gene3D" id="3.40.50.300">
    <property type="entry name" value="P-loop containing nucleotide triphosphate hydrolases"/>
    <property type="match status" value="1"/>
</dbReference>
<dbReference type="PANTHER" id="PTHR46638">
    <property type="entry name" value="CORRINOID ADENOSYLTRANSFERASE"/>
    <property type="match status" value="1"/>
</dbReference>
<dbReference type="NCBIfam" id="NF004637">
    <property type="entry name" value="PRK05986.1"/>
    <property type="match status" value="1"/>
</dbReference>
<evidence type="ECO:0000313" key="2">
    <source>
        <dbReference type="Proteomes" id="UP000199662"/>
    </source>
</evidence>